<evidence type="ECO:0000313" key="1">
    <source>
        <dbReference type="EMBL" id="ETW12307.1"/>
    </source>
</evidence>
<dbReference type="RefSeq" id="WP_043844805.1">
    <property type="nucleotide sequence ID" value="NZ_AQQW01000007.1"/>
</dbReference>
<keyword evidence="2" id="KW-1185">Reference proteome</keyword>
<dbReference type="eggNOG" id="ENOG502Z9N4">
    <property type="taxonomic scope" value="Bacteria"/>
</dbReference>
<dbReference type="PATRIC" id="fig|1317118.6.peg.2508"/>
<reference evidence="1 2" key="1">
    <citation type="journal article" date="2014" name="Antonie Van Leeuwenhoek">
        <title>Roseivivax atlanticus sp. nov., isolated from surface seawater of the Atlantic Ocean.</title>
        <authorList>
            <person name="Li G."/>
            <person name="Lai Q."/>
            <person name="Liu X."/>
            <person name="Sun F."/>
            <person name="Shao Z."/>
        </authorList>
    </citation>
    <scope>NUCLEOTIDE SEQUENCE [LARGE SCALE GENOMIC DNA]</scope>
    <source>
        <strain evidence="1 2">22II-s10s</strain>
    </source>
</reference>
<name>W4HHT7_9RHOB</name>
<organism evidence="1 2">
    <name type="scientific">Roseivivax marinus</name>
    <dbReference type="NCBI Taxonomy" id="1379903"/>
    <lineage>
        <taxon>Bacteria</taxon>
        <taxon>Pseudomonadati</taxon>
        <taxon>Pseudomonadota</taxon>
        <taxon>Alphaproteobacteria</taxon>
        <taxon>Rhodobacterales</taxon>
        <taxon>Roseobacteraceae</taxon>
        <taxon>Roseivivax</taxon>
    </lineage>
</organism>
<gene>
    <name evidence="1" type="ORF">ATO8_12181</name>
</gene>
<dbReference type="SUPFAM" id="SSF54001">
    <property type="entry name" value="Cysteine proteinases"/>
    <property type="match status" value="1"/>
</dbReference>
<protein>
    <recommendedName>
        <fullName evidence="3">Lipo-like protein</fullName>
    </recommendedName>
</protein>
<sequence>MARRTTEQRDGVLTALGRRIARLLMRGDARGGTNVPSDLAKLRDTLRPGDVLLVDGQSLVGQSVKYLTQSTWSHSALYVGDAGALGATGADGMELVEVNLGEGCVAAPLSKYASYNTRVCRPVGLTEAERWDVARFMVERIGTAYDLRNIFDLARFFLPRPPVPRRWRRRMLALGSGDPTRAICSSLIAQAFAAVGYPILPRVQEVRLRTRDIGTRREILHIRHHSLYAPRDFDLSPYFEIVKPHLAQGFDPHALVWAHHVPDEVGGAEALQLAAE</sequence>
<dbReference type="Proteomes" id="UP000019063">
    <property type="component" value="Unassembled WGS sequence"/>
</dbReference>
<accession>W4HHT7</accession>
<dbReference type="EMBL" id="AQQW01000007">
    <property type="protein sequence ID" value="ETW12307.1"/>
    <property type="molecule type" value="Genomic_DNA"/>
</dbReference>
<comment type="caution">
    <text evidence="1">The sequence shown here is derived from an EMBL/GenBank/DDBJ whole genome shotgun (WGS) entry which is preliminary data.</text>
</comment>
<dbReference type="InterPro" id="IPR038765">
    <property type="entry name" value="Papain-like_cys_pep_sf"/>
</dbReference>
<dbReference type="Gene3D" id="3.90.1720.10">
    <property type="entry name" value="endopeptidase domain like (from Nostoc punctiforme)"/>
    <property type="match status" value="1"/>
</dbReference>
<proteinExistence type="predicted"/>
<dbReference type="AlphaFoldDB" id="W4HHT7"/>
<evidence type="ECO:0000313" key="2">
    <source>
        <dbReference type="Proteomes" id="UP000019063"/>
    </source>
</evidence>
<evidence type="ECO:0008006" key="3">
    <source>
        <dbReference type="Google" id="ProtNLM"/>
    </source>
</evidence>
<dbReference type="STRING" id="1379903.ATO8_12181"/>